<proteinExistence type="predicted"/>
<accession>A0A165NFV3</accession>
<evidence type="ECO:0000313" key="3">
    <source>
        <dbReference type="EMBL" id="KZT66918.1"/>
    </source>
</evidence>
<dbReference type="InterPro" id="IPR049492">
    <property type="entry name" value="BD-FAE-like_dom"/>
</dbReference>
<dbReference type="GO" id="GO:0016787">
    <property type="term" value="F:hydrolase activity"/>
    <property type="evidence" value="ECO:0007669"/>
    <property type="project" value="UniProtKB-KW"/>
</dbReference>
<feature type="domain" description="BD-FAE-like" evidence="2">
    <location>
        <begin position="52"/>
        <end position="169"/>
    </location>
</feature>
<dbReference type="EMBL" id="KV429082">
    <property type="protein sequence ID" value="KZT66918.1"/>
    <property type="molecule type" value="Genomic_DNA"/>
</dbReference>
<dbReference type="Pfam" id="PF20434">
    <property type="entry name" value="BD-FAE"/>
    <property type="match status" value="1"/>
</dbReference>
<name>A0A165NFV3_9APHY</name>
<dbReference type="AlphaFoldDB" id="A0A165NFV3"/>
<keyword evidence="4" id="KW-1185">Reference proteome</keyword>
<dbReference type="STRING" id="1314783.A0A165NFV3"/>
<dbReference type="InterPro" id="IPR029058">
    <property type="entry name" value="AB_hydrolase_fold"/>
</dbReference>
<dbReference type="OrthoDB" id="433474at2759"/>
<dbReference type="Proteomes" id="UP000076727">
    <property type="component" value="Unassembled WGS sequence"/>
</dbReference>
<evidence type="ECO:0000259" key="2">
    <source>
        <dbReference type="Pfam" id="PF20434"/>
    </source>
</evidence>
<sequence length="313" mass="35042">MDIIANLDERAIPLVWQPIRDAFQPELEKHRAEIENIQSRTFKYGVTDRHMLDVYYPPVDALPASGKIPVLYFFYGGGFFEGDRRLPHPYGLVYTNTGAYFAKCGFLTIISDYRLVPGAKFPEPVEDLRDAIGWTIAKAHDILSGTDVQADFDHVFLMSHSAGACHTSTLLLHPTLLPPDLRSHIRGVILQGGVYTFKRDGSMGPDAPLLQLYGSWDAVEANMPAMLLQRAPGELLENFPEVAVFYSEKDPEDFIENSKDFATSLGTKLGRSVPVVVMKEHNHLSPHWALWTGAGEEWAEDVTKWIRDKAASV</sequence>
<dbReference type="Gene3D" id="3.40.50.1820">
    <property type="entry name" value="alpha/beta hydrolase"/>
    <property type="match status" value="1"/>
</dbReference>
<organism evidence="3 4">
    <name type="scientific">Daedalea quercina L-15889</name>
    <dbReference type="NCBI Taxonomy" id="1314783"/>
    <lineage>
        <taxon>Eukaryota</taxon>
        <taxon>Fungi</taxon>
        <taxon>Dikarya</taxon>
        <taxon>Basidiomycota</taxon>
        <taxon>Agaricomycotina</taxon>
        <taxon>Agaricomycetes</taxon>
        <taxon>Polyporales</taxon>
        <taxon>Fomitopsis</taxon>
    </lineage>
</organism>
<protein>
    <submittedName>
        <fullName evidence="3">Alpha/beta-hydrolase</fullName>
    </submittedName>
</protein>
<keyword evidence="1 3" id="KW-0378">Hydrolase</keyword>
<evidence type="ECO:0000256" key="1">
    <source>
        <dbReference type="ARBA" id="ARBA00022801"/>
    </source>
</evidence>
<gene>
    <name evidence="3" type="ORF">DAEQUDRAFT_714254</name>
</gene>
<dbReference type="InterPro" id="IPR050300">
    <property type="entry name" value="GDXG_lipolytic_enzyme"/>
</dbReference>
<dbReference type="SUPFAM" id="SSF53474">
    <property type="entry name" value="alpha/beta-Hydrolases"/>
    <property type="match status" value="1"/>
</dbReference>
<dbReference type="PANTHER" id="PTHR48081">
    <property type="entry name" value="AB HYDROLASE SUPERFAMILY PROTEIN C4A8.06C"/>
    <property type="match status" value="1"/>
</dbReference>
<evidence type="ECO:0000313" key="4">
    <source>
        <dbReference type="Proteomes" id="UP000076727"/>
    </source>
</evidence>
<reference evidence="3 4" key="1">
    <citation type="journal article" date="2016" name="Mol. Biol. Evol.">
        <title>Comparative Genomics of Early-Diverging Mushroom-Forming Fungi Provides Insights into the Origins of Lignocellulose Decay Capabilities.</title>
        <authorList>
            <person name="Nagy L.G."/>
            <person name="Riley R."/>
            <person name="Tritt A."/>
            <person name="Adam C."/>
            <person name="Daum C."/>
            <person name="Floudas D."/>
            <person name="Sun H."/>
            <person name="Yadav J.S."/>
            <person name="Pangilinan J."/>
            <person name="Larsson K.H."/>
            <person name="Matsuura K."/>
            <person name="Barry K."/>
            <person name="Labutti K."/>
            <person name="Kuo R."/>
            <person name="Ohm R.A."/>
            <person name="Bhattacharya S.S."/>
            <person name="Shirouzu T."/>
            <person name="Yoshinaga Y."/>
            <person name="Martin F.M."/>
            <person name="Grigoriev I.V."/>
            <person name="Hibbett D.S."/>
        </authorList>
    </citation>
    <scope>NUCLEOTIDE SEQUENCE [LARGE SCALE GENOMIC DNA]</scope>
    <source>
        <strain evidence="3 4">L-15889</strain>
    </source>
</reference>